<name>A0ABM8V7A2_THEXY</name>
<keyword evidence="3" id="KW-1185">Reference proteome</keyword>
<evidence type="ECO:0000256" key="1">
    <source>
        <dbReference type="SAM" id="SignalP"/>
    </source>
</evidence>
<proteinExistence type="predicted"/>
<feature type="signal peptide" evidence="1">
    <location>
        <begin position="1"/>
        <end position="26"/>
    </location>
</feature>
<dbReference type="Proteomes" id="UP000681526">
    <property type="component" value="Unassembled WGS sequence"/>
</dbReference>
<gene>
    <name evidence="2" type="primary">txxe 3308</name>
    <name evidence="2" type="ORF">TXXE_15845</name>
</gene>
<accession>A0ABM8V7A2</accession>
<evidence type="ECO:0000313" key="3">
    <source>
        <dbReference type="Proteomes" id="UP000681526"/>
    </source>
</evidence>
<dbReference type="EMBL" id="CAJRAY010000083">
    <property type="protein sequence ID" value="CAG5091576.1"/>
    <property type="molecule type" value="Genomic_DNA"/>
</dbReference>
<evidence type="ECO:0000313" key="2">
    <source>
        <dbReference type="EMBL" id="CAG5091576.1"/>
    </source>
</evidence>
<feature type="chain" id="PRO_5045237188" evidence="1">
    <location>
        <begin position="27"/>
        <end position="213"/>
    </location>
</feature>
<dbReference type="RefSeq" id="WP_213485642.1">
    <property type="nucleotide sequence ID" value="NZ_CAJRAY010000083.1"/>
</dbReference>
<keyword evidence="1" id="KW-0732">Signal</keyword>
<reference evidence="2 3" key="1">
    <citation type="submission" date="2021-04" db="EMBL/GenBank/DDBJ databases">
        <authorList>
            <person name="Rakotoarivonina H."/>
        </authorList>
    </citation>
    <scope>NUCLEOTIDE SEQUENCE [LARGE SCALE GENOMIC DNA]</scope>
    <source>
        <strain evidence="2 3">XE</strain>
    </source>
</reference>
<sequence length="213" mass="23927">MKVVKSFFIFTVLISILAVNYSEANASSDAMVTQTALKATDKWIKEIQVRDDFKKVAQKYDVHIDWSFKYSYKFNKSEAILIPVTSRENPRNRQVLEHYLVYYLTDDTITKSLIMSMEQDAEKGYISISDVEEGTVYTGIFEDGSYIGMNVELSGQKMAVQSSDESIFECLDRLFENLPSWAQIACEAACVAIWTPLGASVCLGCLVGLGLNC</sequence>
<organism evidence="2 3">
    <name type="scientific">Thermobacillus xylanilyticus</name>
    <dbReference type="NCBI Taxonomy" id="76633"/>
    <lineage>
        <taxon>Bacteria</taxon>
        <taxon>Bacillati</taxon>
        <taxon>Bacillota</taxon>
        <taxon>Bacilli</taxon>
        <taxon>Bacillales</taxon>
        <taxon>Paenibacillaceae</taxon>
        <taxon>Thermobacillus</taxon>
    </lineage>
</organism>
<comment type="caution">
    <text evidence="2">The sequence shown here is derived from an EMBL/GenBank/DDBJ whole genome shotgun (WGS) entry which is preliminary data.</text>
</comment>
<protein>
    <submittedName>
        <fullName evidence="2">Uncharacterized protein</fullName>
    </submittedName>
</protein>